<dbReference type="EMBL" id="FPIP01000005">
    <property type="protein sequence ID" value="SFW38390.1"/>
    <property type="molecule type" value="Genomic_DNA"/>
</dbReference>
<reference evidence="1 2" key="1">
    <citation type="submission" date="2016-11" db="EMBL/GenBank/DDBJ databases">
        <authorList>
            <person name="Jaros S."/>
            <person name="Januszkiewicz K."/>
            <person name="Wedrychowicz H."/>
        </authorList>
    </citation>
    <scope>NUCLEOTIDE SEQUENCE [LARGE SCALE GENOMIC DNA]</scope>
    <source>
        <strain evidence="1 2">YL228</strain>
    </source>
</reference>
<dbReference type="Proteomes" id="UP000183461">
    <property type="component" value="Unassembled WGS sequence"/>
</dbReference>
<evidence type="ECO:0000313" key="1">
    <source>
        <dbReference type="EMBL" id="SFW38390.1"/>
    </source>
</evidence>
<proteinExistence type="predicted"/>
<sequence>MSEKFNTYKGYPLVRNGKDIYYGYMQDPYVIYITILETKEENGEQVTSKVRIVQMDTNEPNPLKAFVKNAERECGLYEALDFANVWLEKALKS</sequence>
<dbReference type="RefSeq" id="WP_051530436.1">
    <property type="nucleotide sequence ID" value="NZ_CACVNT010000013.1"/>
</dbReference>
<evidence type="ECO:0000313" key="2">
    <source>
        <dbReference type="Proteomes" id="UP000183461"/>
    </source>
</evidence>
<name>A0A1K1NVF5_RUMFL</name>
<gene>
    <name evidence="1" type="ORF">SAMN02910280_2238</name>
</gene>
<dbReference type="AlphaFoldDB" id="A0A1K1NVF5"/>
<accession>A0A1K1NVF5</accession>
<organism evidence="1 2">
    <name type="scientific">Ruminococcus flavefaciens</name>
    <dbReference type="NCBI Taxonomy" id="1265"/>
    <lineage>
        <taxon>Bacteria</taxon>
        <taxon>Bacillati</taxon>
        <taxon>Bacillota</taxon>
        <taxon>Clostridia</taxon>
        <taxon>Eubacteriales</taxon>
        <taxon>Oscillospiraceae</taxon>
        <taxon>Ruminococcus</taxon>
    </lineage>
</organism>
<protein>
    <submittedName>
        <fullName evidence="1">Uncharacterized protein</fullName>
    </submittedName>
</protein>